<dbReference type="InParanoid" id="A0A162XDI3"/>
<evidence type="ECO:0000313" key="2">
    <source>
        <dbReference type="Proteomes" id="UP000077315"/>
    </source>
</evidence>
<reference evidence="2" key="1">
    <citation type="submission" date="2015-06" db="EMBL/GenBank/DDBJ databases">
        <title>Expansion of signal transduction pathways in fungi by whole-genome duplication.</title>
        <authorList>
            <consortium name="DOE Joint Genome Institute"/>
            <person name="Corrochano L.M."/>
            <person name="Kuo A."/>
            <person name="Marcet-Houben M."/>
            <person name="Polaino S."/>
            <person name="Salamov A."/>
            <person name="Villalobos J.M."/>
            <person name="Alvarez M.I."/>
            <person name="Avalos J."/>
            <person name="Benito E.P."/>
            <person name="Benoit I."/>
            <person name="Burger G."/>
            <person name="Camino L.P."/>
            <person name="Canovas D."/>
            <person name="Cerda-Olmedo E."/>
            <person name="Cheng J.-F."/>
            <person name="Dominguez A."/>
            <person name="Elias M."/>
            <person name="Eslava A.P."/>
            <person name="Glaser F."/>
            <person name="Grimwood J."/>
            <person name="Gutierrez G."/>
            <person name="Heitman J."/>
            <person name="Henrissat B."/>
            <person name="Iturriaga E.A."/>
            <person name="Lang B.F."/>
            <person name="Lavin J.L."/>
            <person name="Lee S."/>
            <person name="Li W."/>
            <person name="Lindquist E."/>
            <person name="Lopez-Garcia S."/>
            <person name="Luque E.M."/>
            <person name="Marcos A.T."/>
            <person name="Martin J."/>
            <person name="McCluskey K."/>
            <person name="Medina H.R."/>
            <person name="Miralles-Duran A."/>
            <person name="Miyazaki A."/>
            <person name="Munoz-Torres E."/>
            <person name="Oguiza J.A."/>
            <person name="Ohm R."/>
            <person name="Olmedo M."/>
            <person name="Orejas M."/>
            <person name="Ortiz-Castellanos L."/>
            <person name="Pisabarro A.G."/>
            <person name="Rodriguez-Romero J."/>
            <person name="Ruiz-Herrera J."/>
            <person name="Ruiz-Vazquez R."/>
            <person name="Sanz C."/>
            <person name="Schackwitz W."/>
            <person name="Schmutz J."/>
            <person name="Shahriari M."/>
            <person name="Shelest E."/>
            <person name="Silva-Franco F."/>
            <person name="Soanes D."/>
            <person name="Syed K."/>
            <person name="Tagua V.G."/>
            <person name="Talbot N.J."/>
            <person name="Thon M."/>
            <person name="De vries R.P."/>
            <person name="Wiebenga A."/>
            <person name="Yadav J.S."/>
            <person name="Braun E.L."/>
            <person name="Baker S."/>
            <person name="Garre V."/>
            <person name="Horwitz B."/>
            <person name="Torres-Martinez S."/>
            <person name="Idnurm A."/>
            <person name="Herrera-Estrella A."/>
            <person name="Gabaldon T."/>
            <person name="Grigoriev I.V."/>
        </authorList>
    </citation>
    <scope>NUCLEOTIDE SEQUENCE [LARGE SCALE GENOMIC DNA]</scope>
    <source>
        <strain evidence="2">NRRL 1555(-)</strain>
    </source>
</reference>
<name>A0A162XDI3_PHYB8</name>
<protein>
    <submittedName>
        <fullName evidence="1">Glycosyltransferase family 8 protein</fullName>
    </submittedName>
</protein>
<dbReference type="FunCoup" id="A0A162XDI3">
    <property type="interactions" value="879"/>
</dbReference>
<dbReference type="Pfam" id="PF01501">
    <property type="entry name" value="Glyco_transf_8"/>
    <property type="match status" value="1"/>
</dbReference>
<dbReference type="CDD" id="cd02537">
    <property type="entry name" value="GT8_Glycogenin"/>
    <property type="match status" value="1"/>
</dbReference>
<accession>A0A162XDI3</accession>
<dbReference type="GeneID" id="28998792"/>
<keyword evidence="2" id="KW-1185">Reference proteome</keyword>
<dbReference type="GO" id="GO:0016757">
    <property type="term" value="F:glycosyltransferase activity"/>
    <property type="evidence" value="ECO:0007669"/>
    <property type="project" value="InterPro"/>
</dbReference>
<dbReference type="OrthoDB" id="2014201at2759"/>
<gene>
    <name evidence="1" type="ORF">PHYBLDRAFT_177428</name>
</gene>
<proteinExistence type="predicted"/>
<dbReference type="STRING" id="763407.A0A162XDI3"/>
<dbReference type="PANTHER" id="PTHR11183">
    <property type="entry name" value="GLYCOGENIN SUBFAMILY MEMBER"/>
    <property type="match status" value="1"/>
</dbReference>
<dbReference type="InterPro" id="IPR050587">
    <property type="entry name" value="GNT1/Glycosyltrans_8"/>
</dbReference>
<dbReference type="InterPro" id="IPR002495">
    <property type="entry name" value="Glyco_trans_8"/>
</dbReference>
<evidence type="ECO:0000313" key="1">
    <source>
        <dbReference type="EMBL" id="OAD74135.1"/>
    </source>
</evidence>
<dbReference type="Proteomes" id="UP000077315">
    <property type="component" value="Unassembled WGS sequence"/>
</dbReference>
<dbReference type="RefSeq" id="XP_018292175.1">
    <property type="nucleotide sequence ID" value="XM_018437886.1"/>
</dbReference>
<dbReference type="EMBL" id="KV440979">
    <property type="protein sequence ID" value="OAD74135.1"/>
    <property type="molecule type" value="Genomic_DNA"/>
</dbReference>
<organism evidence="1 2">
    <name type="scientific">Phycomyces blakesleeanus (strain ATCC 8743b / DSM 1359 / FGSC 10004 / NBRC 33097 / NRRL 1555)</name>
    <dbReference type="NCBI Taxonomy" id="763407"/>
    <lineage>
        <taxon>Eukaryota</taxon>
        <taxon>Fungi</taxon>
        <taxon>Fungi incertae sedis</taxon>
        <taxon>Mucoromycota</taxon>
        <taxon>Mucoromycotina</taxon>
        <taxon>Mucoromycetes</taxon>
        <taxon>Mucorales</taxon>
        <taxon>Phycomycetaceae</taxon>
        <taxon>Phycomyces</taxon>
    </lineage>
</organism>
<sequence length="295" mass="33985">MVAKTEFKAAWAIVLTSTNNYVKGVIALAEALRHVHSKYPLLVLHTDAVSDNALKLLELANCTLRRIDPIKPKAKIDYFAERFIDTWTKLGAWGQTDYDRLVLLDADMLPFQNMDELMTMKLRSKYWVAACHACTCNPQKIKAYPSDWVPANCAYTHIQGDFPIKPTRHYFNSGLIVLTPSQNLFTDMLARLHATPDLSIYPFPDQDFLNEVFSGCWVTLPYIYNALKTLPQAHPSLWHTSDLKNVHYILSKPWDTDDSSMKEDDKIYYSLYKVWWSAYERAIERLPLNKALVAF</sequence>
<keyword evidence="1" id="KW-0808">Transferase</keyword>
<dbReference type="Gene3D" id="3.90.550.10">
    <property type="entry name" value="Spore Coat Polysaccharide Biosynthesis Protein SpsA, Chain A"/>
    <property type="match status" value="1"/>
</dbReference>
<dbReference type="InterPro" id="IPR029044">
    <property type="entry name" value="Nucleotide-diphossugar_trans"/>
</dbReference>
<dbReference type="SUPFAM" id="SSF53448">
    <property type="entry name" value="Nucleotide-diphospho-sugar transferases"/>
    <property type="match status" value="1"/>
</dbReference>
<dbReference type="AlphaFoldDB" id="A0A162XDI3"/>
<dbReference type="VEuPathDB" id="FungiDB:PHYBLDRAFT_177428"/>